<dbReference type="InterPro" id="IPR029044">
    <property type="entry name" value="Nucleotide-diphossugar_trans"/>
</dbReference>
<evidence type="ECO:0000313" key="1">
    <source>
        <dbReference type="EMBL" id="OGM70350.1"/>
    </source>
</evidence>
<dbReference type="SUPFAM" id="SSF53448">
    <property type="entry name" value="Nucleotide-diphospho-sugar transferases"/>
    <property type="match status" value="1"/>
</dbReference>
<evidence type="ECO:0000313" key="2">
    <source>
        <dbReference type="Proteomes" id="UP000178429"/>
    </source>
</evidence>
<proteinExistence type="predicted"/>
<dbReference type="Proteomes" id="UP000178429">
    <property type="component" value="Unassembled WGS sequence"/>
</dbReference>
<organism evidence="1 2">
    <name type="scientific">Candidatus Woesebacteria bacterium RIFCSPLOWO2_01_FULL_44_14</name>
    <dbReference type="NCBI Taxonomy" id="1802525"/>
    <lineage>
        <taxon>Bacteria</taxon>
        <taxon>Candidatus Woeseibacteriota</taxon>
    </lineage>
</organism>
<accession>A0A1F8C2I6</accession>
<evidence type="ECO:0008006" key="3">
    <source>
        <dbReference type="Google" id="ProtNLM"/>
    </source>
</evidence>
<protein>
    <recommendedName>
        <fullName evidence="3">Glycosyltransferase 2-like domain-containing protein</fullName>
    </recommendedName>
</protein>
<dbReference type="EMBL" id="MGHL01000006">
    <property type="protein sequence ID" value="OGM70350.1"/>
    <property type="molecule type" value="Genomic_DNA"/>
</dbReference>
<dbReference type="Gene3D" id="3.90.550.10">
    <property type="entry name" value="Spore Coat Polysaccharide Biosynthesis Protein SpsA, Chain A"/>
    <property type="match status" value="1"/>
</dbReference>
<name>A0A1F8C2I6_9BACT</name>
<comment type="caution">
    <text evidence="1">The sequence shown here is derived from an EMBL/GenBank/DDBJ whole genome shotgun (WGS) entry which is preliminary data.</text>
</comment>
<reference evidence="1 2" key="1">
    <citation type="journal article" date="2016" name="Nat. Commun.">
        <title>Thousands of microbial genomes shed light on interconnected biogeochemical processes in an aquifer system.</title>
        <authorList>
            <person name="Anantharaman K."/>
            <person name="Brown C.T."/>
            <person name="Hug L.A."/>
            <person name="Sharon I."/>
            <person name="Castelle C.J."/>
            <person name="Probst A.J."/>
            <person name="Thomas B.C."/>
            <person name="Singh A."/>
            <person name="Wilkins M.J."/>
            <person name="Karaoz U."/>
            <person name="Brodie E.L."/>
            <person name="Williams K.H."/>
            <person name="Hubbard S.S."/>
            <person name="Banfield J.F."/>
        </authorList>
    </citation>
    <scope>NUCLEOTIDE SEQUENCE [LARGE SCALE GENOMIC DNA]</scope>
</reference>
<gene>
    <name evidence="1" type="ORF">A2975_04760</name>
</gene>
<sequence length="425" mass="48364">MKTKHIVITTNLYRQATKSRSDFDHPSGNNNLYQNLDPRLATSIALQELPAGWQLSWHIIITQPSPVSKNSLNKIKEHIKTAGQKAEIKIFAFENIQGIHEINPKLFNLTTYPGTRNTAFALANLDRADILIQIDADEELPPNYLSTVIQTLEQNPRISALGGFYLEEGRRVSPLADPLESWPKYSAMNVDTTEITANDKVAPSYFAKGGNLIVTRKFYKKMCFPTAIPRGEDFAMILRAWLTYYNGNKKAGIKAKDPIFKFWVNPSRDMAIIHHTHHAAIKNFLNYLEKNLERFAIETNTIKNQKGLSPRQLRSDSTYIGKVIFIPNFPTIVQTIYAELHKKARKGTSMITNPVVVSLRAATAGPENGPTYTKAQIENSKIRLMAHWEKIKERNYWRQFQKEQAEYIEALKSVSRLGRPKPLAN</sequence>
<dbReference type="AlphaFoldDB" id="A0A1F8C2I6"/>